<protein>
    <submittedName>
        <fullName evidence="1">Uncharacterized protein</fullName>
    </submittedName>
</protein>
<sequence length="663" mass="73437">MSTPSKRRRTSPSTYVAVNGDSDDNAAKSGPATPKRASYLSPTKASLARSNPVVLAQTSDAKARRESSPNRRRSLRDAVLGARVDLLEEDERQQEVGQTADVETSTNEQQAGVSSSNQLATDIAKAFEQPANSDIPAPIQPRSPLRIRQPSLQPSIYTPPRNRSVPSVTTPSIVPKLVQSTSKIVDDERNDRQDTEGELPLTIVRLGKDVAGRPRGLVSSSPGGSDRRRVRGPNRTTTSSPLKPRDPPPEQSEDAVDNVEVASGLGEEPEEEGYGNKNAAADEYFQEEVPETTEDAGDHAEEQSQDDLDDPVIRDKMSELKVLQDQLQVLQTDCRELERLGTTITKLNTKTSDLSTLEPTLELLLSSASKSIDPRNPPLESHPLFQKDPTAFLTLFAPGNLIMSYETWEKQVRGRQKFVYQTTFAAPRPWPPTALNITFETTIDLEDDAVEKIEFNNTSNRPMSASIEKWINDRLADPVLGCDLATLVTGVGRHFEEDVRRARVLKDLAERYPTVDVVLTSSDSVESISLLPYLGKSQMSFISDEEARQQQRTRRSASTAMIKEVMLVYNIHLNWIGQPKTSVDVVIAGFSYNAMHNAKKLFREIEPISGVVKAFEAVWEVLGMDNKEERERGDESVGLQKGDMSKGKGKARKSLARRMTEFN</sequence>
<gene>
    <name evidence="1" type="ORF">H2198_007946</name>
</gene>
<comment type="caution">
    <text evidence="1">The sequence shown here is derived from an EMBL/GenBank/DDBJ whole genome shotgun (WGS) entry which is preliminary data.</text>
</comment>
<reference evidence="1" key="1">
    <citation type="submission" date="2022-10" db="EMBL/GenBank/DDBJ databases">
        <title>Culturing micro-colonial fungi from biological soil crusts in the Mojave desert and describing Neophaeococcomyces mojavensis, and introducing the new genera and species Taxawa tesnikishii.</title>
        <authorList>
            <person name="Kurbessoian T."/>
            <person name="Stajich J.E."/>
        </authorList>
    </citation>
    <scope>NUCLEOTIDE SEQUENCE</scope>
    <source>
        <strain evidence="1">JES_112</strain>
    </source>
</reference>
<dbReference type="EMBL" id="JAPDRQ010000181">
    <property type="protein sequence ID" value="KAJ9652816.1"/>
    <property type="molecule type" value="Genomic_DNA"/>
</dbReference>
<dbReference type="Proteomes" id="UP001172386">
    <property type="component" value="Unassembled WGS sequence"/>
</dbReference>
<evidence type="ECO:0000313" key="2">
    <source>
        <dbReference type="Proteomes" id="UP001172386"/>
    </source>
</evidence>
<proteinExistence type="predicted"/>
<evidence type="ECO:0000313" key="1">
    <source>
        <dbReference type="EMBL" id="KAJ9652816.1"/>
    </source>
</evidence>
<keyword evidence="2" id="KW-1185">Reference proteome</keyword>
<accession>A0ACC2ZYL1</accession>
<name>A0ACC2ZYL1_9EURO</name>
<organism evidence="1 2">
    <name type="scientific">Neophaeococcomyces mojaviensis</name>
    <dbReference type="NCBI Taxonomy" id="3383035"/>
    <lineage>
        <taxon>Eukaryota</taxon>
        <taxon>Fungi</taxon>
        <taxon>Dikarya</taxon>
        <taxon>Ascomycota</taxon>
        <taxon>Pezizomycotina</taxon>
        <taxon>Eurotiomycetes</taxon>
        <taxon>Chaetothyriomycetidae</taxon>
        <taxon>Chaetothyriales</taxon>
        <taxon>Chaetothyriales incertae sedis</taxon>
        <taxon>Neophaeococcomyces</taxon>
    </lineage>
</organism>